<dbReference type="AlphaFoldDB" id="A0A699HQX5"/>
<evidence type="ECO:0000313" key="1">
    <source>
        <dbReference type="EMBL" id="GEY30207.1"/>
    </source>
</evidence>
<reference evidence="1" key="1">
    <citation type="journal article" date="2019" name="Sci. Rep.">
        <title>Draft genome of Tanacetum cinerariifolium, the natural source of mosquito coil.</title>
        <authorList>
            <person name="Yamashiro T."/>
            <person name="Shiraishi A."/>
            <person name="Satake H."/>
            <person name="Nakayama K."/>
        </authorList>
    </citation>
    <scope>NUCLEOTIDE SEQUENCE</scope>
</reference>
<sequence>MFFIILMTSATWSMVPCTIIVITQALRLHHLRYFMIASLQALRLHHLRHFVITSFDHPSDGLKLEIVNSLAYRLYTKQLRRSSKIKNQIQAAHDGQKSYTNVWRKPPECQVGDKVMLKLSPVHSTFHVSNLKKCLSNKTLVIPLDEIQIDDKLHFIEEPVEIMDRQVKHLKQSHIPIVKSDGTQGEVLNSHGNVKTSYLFFTS</sequence>
<dbReference type="GO" id="GO:0003964">
    <property type="term" value="F:RNA-directed DNA polymerase activity"/>
    <property type="evidence" value="ECO:0007669"/>
    <property type="project" value="UniProtKB-KW"/>
</dbReference>
<name>A0A699HQX5_TANCI</name>
<keyword evidence="1" id="KW-0695">RNA-directed DNA polymerase</keyword>
<keyword evidence="1" id="KW-0548">Nucleotidyltransferase</keyword>
<gene>
    <name evidence="1" type="ORF">Tci_402181</name>
</gene>
<dbReference type="PANTHER" id="PTHR46148:SF59">
    <property type="entry name" value="NUCLEOTIDYLTRANSFERASE, RIBONUCLEASE H"/>
    <property type="match status" value="1"/>
</dbReference>
<protein>
    <submittedName>
        <fullName evidence="1">Putative reverse transcriptase domain-containing protein</fullName>
    </submittedName>
</protein>
<keyword evidence="1" id="KW-0808">Transferase</keyword>
<proteinExistence type="predicted"/>
<organism evidence="1">
    <name type="scientific">Tanacetum cinerariifolium</name>
    <name type="common">Dalmatian daisy</name>
    <name type="synonym">Chrysanthemum cinerariifolium</name>
    <dbReference type="NCBI Taxonomy" id="118510"/>
    <lineage>
        <taxon>Eukaryota</taxon>
        <taxon>Viridiplantae</taxon>
        <taxon>Streptophyta</taxon>
        <taxon>Embryophyta</taxon>
        <taxon>Tracheophyta</taxon>
        <taxon>Spermatophyta</taxon>
        <taxon>Magnoliopsida</taxon>
        <taxon>eudicotyledons</taxon>
        <taxon>Gunneridae</taxon>
        <taxon>Pentapetalae</taxon>
        <taxon>asterids</taxon>
        <taxon>campanulids</taxon>
        <taxon>Asterales</taxon>
        <taxon>Asteraceae</taxon>
        <taxon>Asteroideae</taxon>
        <taxon>Anthemideae</taxon>
        <taxon>Anthemidinae</taxon>
        <taxon>Tanacetum</taxon>
    </lineage>
</organism>
<comment type="caution">
    <text evidence="1">The sequence shown here is derived from an EMBL/GenBank/DDBJ whole genome shotgun (WGS) entry which is preliminary data.</text>
</comment>
<dbReference type="PANTHER" id="PTHR46148">
    <property type="entry name" value="CHROMO DOMAIN-CONTAINING PROTEIN"/>
    <property type="match status" value="1"/>
</dbReference>
<dbReference type="EMBL" id="BKCJ010167378">
    <property type="protein sequence ID" value="GEY30207.1"/>
    <property type="molecule type" value="Genomic_DNA"/>
</dbReference>
<accession>A0A699HQX5</accession>